<keyword evidence="7" id="KW-1278">Translocase</keyword>
<dbReference type="InterPro" id="IPR002429">
    <property type="entry name" value="CcO_II-like_C"/>
</dbReference>
<organism evidence="15">
    <name type="scientific">marine metagenome</name>
    <dbReference type="NCBI Taxonomy" id="408172"/>
    <lineage>
        <taxon>unclassified sequences</taxon>
        <taxon>metagenomes</taxon>
        <taxon>ecological metagenomes</taxon>
    </lineage>
</organism>
<dbReference type="SUPFAM" id="SSF49503">
    <property type="entry name" value="Cupredoxins"/>
    <property type="match status" value="1"/>
</dbReference>
<feature type="compositionally biased region" description="Acidic residues" evidence="12">
    <location>
        <begin position="242"/>
        <end position="263"/>
    </location>
</feature>
<comment type="similarity">
    <text evidence="2">Belongs to the cytochrome c oxidase subunit 2 family.</text>
</comment>
<gene>
    <name evidence="15" type="ORF">METZ01_LOCUS124578</name>
</gene>
<dbReference type="GO" id="GO:0042773">
    <property type="term" value="P:ATP synthesis coupled electron transport"/>
    <property type="evidence" value="ECO:0007669"/>
    <property type="project" value="TreeGrafter"/>
</dbReference>
<evidence type="ECO:0000256" key="12">
    <source>
        <dbReference type="SAM" id="MobiDB-lite"/>
    </source>
</evidence>
<dbReference type="EC" id="7.1.1.9" evidence="3"/>
<proteinExistence type="inferred from homology"/>
<accession>A0A381Y3W7</accession>
<dbReference type="EMBL" id="UINC01017335">
    <property type="protein sequence ID" value="SVA71724.1"/>
    <property type="molecule type" value="Genomic_DNA"/>
</dbReference>
<evidence type="ECO:0000256" key="11">
    <source>
        <dbReference type="ARBA" id="ARBA00023136"/>
    </source>
</evidence>
<dbReference type="InterPro" id="IPR045187">
    <property type="entry name" value="CcO_II"/>
</dbReference>
<dbReference type="GO" id="GO:0005507">
    <property type="term" value="F:copper ion binding"/>
    <property type="evidence" value="ECO:0007669"/>
    <property type="project" value="InterPro"/>
</dbReference>
<evidence type="ECO:0000259" key="14">
    <source>
        <dbReference type="PROSITE" id="PS50857"/>
    </source>
</evidence>
<feature type="domain" description="Cytochrome oxidase subunit II copper A binding" evidence="14">
    <location>
        <begin position="119"/>
        <end position="240"/>
    </location>
</feature>
<evidence type="ECO:0000256" key="10">
    <source>
        <dbReference type="ARBA" id="ARBA00023008"/>
    </source>
</evidence>
<keyword evidence="10" id="KW-0186">Copper</keyword>
<evidence type="ECO:0000256" key="7">
    <source>
        <dbReference type="ARBA" id="ARBA00022967"/>
    </source>
</evidence>
<dbReference type="PANTHER" id="PTHR22888">
    <property type="entry name" value="CYTOCHROME C OXIDASE, SUBUNIT II"/>
    <property type="match status" value="1"/>
</dbReference>
<dbReference type="PROSITE" id="PS50857">
    <property type="entry name" value="COX2_CUA"/>
    <property type="match status" value="1"/>
</dbReference>
<dbReference type="AlphaFoldDB" id="A0A381Y3W7"/>
<dbReference type="PRINTS" id="PR01166">
    <property type="entry name" value="CYCOXIDASEII"/>
</dbReference>
<name>A0A381Y3W7_9ZZZZ</name>
<dbReference type="Pfam" id="PF00116">
    <property type="entry name" value="COX2"/>
    <property type="match status" value="1"/>
</dbReference>
<evidence type="ECO:0000256" key="3">
    <source>
        <dbReference type="ARBA" id="ARBA00012949"/>
    </source>
</evidence>
<evidence type="ECO:0000256" key="8">
    <source>
        <dbReference type="ARBA" id="ARBA00022982"/>
    </source>
</evidence>
<evidence type="ECO:0000256" key="1">
    <source>
        <dbReference type="ARBA" id="ARBA00004141"/>
    </source>
</evidence>
<dbReference type="Gene3D" id="1.10.287.90">
    <property type="match status" value="1"/>
</dbReference>
<evidence type="ECO:0000256" key="6">
    <source>
        <dbReference type="ARBA" id="ARBA00022723"/>
    </source>
</evidence>
<keyword evidence="5 13" id="KW-0812">Transmembrane</keyword>
<keyword evidence="6" id="KW-0479">Metal-binding</keyword>
<dbReference type="PROSITE" id="PS00078">
    <property type="entry name" value="COX2"/>
    <property type="match status" value="1"/>
</dbReference>
<evidence type="ECO:0000256" key="9">
    <source>
        <dbReference type="ARBA" id="ARBA00022989"/>
    </source>
</evidence>
<comment type="subcellular location">
    <subcellularLocation>
        <location evidence="1">Membrane</location>
        <topology evidence="1">Multi-pass membrane protein</topology>
    </subcellularLocation>
</comment>
<reference evidence="15" key="1">
    <citation type="submission" date="2018-05" db="EMBL/GenBank/DDBJ databases">
        <authorList>
            <person name="Lanie J.A."/>
            <person name="Ng W.-L."/>
            <person name="Kazmierczak K.M."/>
            <person name="Andrzejewski T.M."/>
            <person name="Davidsen T.M."/>
            <person name="Wayne K.J."/>
            <person name="Tettelin H."/>
            <person name="Glass J.I."/>
            <person name="Rusch D."/>
            <person name="Podicherti R."/>
            <person name="Tsui H.-C.T."/>
            <person name="Winkler M.E."/>
        </authorList>
    </citation>
    <scope>NUCLEOTIDE SEQUENCE</scope>
</reference>
<evidence type="ECO:0000256" key="2">
    <source>
        <dbReference type="ARBA" id="ARBA00007866"/>
    </source>
</evidence>
<sequence length="276" mass="32252">MHKKNKLYNWRALLYSTIWFKDAPEDVSLDGYRIDNVIHYTDFVISIYFGIVIAALAYFIYRYRSTRGHKAVYDHGDSKHSVMFTGGLGLMVFLSVDVVIEKKAFQDLKDAFWNFPKGENVIRIEIMPQQFAWNFRYPGPDREFGTDDDIIPAQNQMHIPVNTPIVVQIASWDVIHSFYLPNFRIKQDATPGMITALWWQATKTGVFDIACAELCGNSHYKMKGYLTVETDEEFRQWLTENSPEESTDDEWDDWGDDDEDDTGVPEKWGWTWKELK</sequence>
<dbReference type="Gene3D" id="2.60.40.420">
    <property type="entry name" value="Cupredoxins - blue copper proteins"/>
    <property type="match status" value="1"/>
</dbReference>
<keyword evidence="8" id="KW-0249">Electron transport</keyword>
<keyword evidence="9 13" id="KW-1133">Transmembrane helix</keyword>
<dbReference type="PANTHER" id="PTHR22888:SF9">
    <property type="entry name" value="CYTOCHROME C OXIDASE SUBUNIT 2"/>
    <property type="match status" value="1"/>
</dbReference>
<feature type="region of interest" description="Disordered" evidence="12">
    <location>
        <begin position="238"/>
        <end position="266"/>
    </location>
</feature>
<feature type="transmembrane region" description="Helical" evidence="13">
    <location>
        <begin position="81"/>
        <end position="100"/>
    </location>
</feature>
<dbReference type="InterPro" id="IPR001505">
    <property type="entry name" value="Copper_CuA"/>
</dbReference>
<dbReference type="InterPro" id="IPR008972">
    <property type="entry name" value="Cupredoxin"/>
</dbReference>
<evidence type="ECO:0000256" key="4">
    <source>
        <dbReference type="ARBA" id="ARBA00022448"/>
    </source>
</evidence>
<keyword evidence="11 13" id="KW-0472">Membrane</keyword>
<evidence type="ECO:0000256" key="5">
    <source>
        <dbReference type="ARBA" id="ARBA00022692"/>
    </source>
</evidence>
<dbReference type="GO" id="GO:0004129">
    <property type="term" value="F:cytochrome-c oxidase activity"/>
    <property type="evidence" value="ECO:0007669"/>
    <property type="project" value="UniProtKB-EC"/>
</dbReference>
<dbReference type="GO" id="GO:0016020">
    <property type="term" value="C:membrane"/>
    <property type="evidence" value="ECO:0007669"/>
    <property type="project" value="UniProtKB-SubCell"/>
</dbReference>
<dbReference type="InterPro" id="IPR036257">
    <property type="entry name" value="Cyt_c_oxidase_su2_TM_sf"/>
</dbReference>
<evidence type="ECO:0000256" key="13">
    <source>
        <dbReference type="SAM" id="Phobius"/>
    </source>
</evidence>
<feature type="transmembrane region" description="Helical" evidence="13">
    <location>
        <begin position="43"/>
        <end position="61"/>
    </location>
</feature>
<evidence type="ECO:0000313" key="15">
    <source>
        <dbReference type="EMBL" id="SVA71724.1"/>
    </source>
</evidence>
<keyword evidence="4" id="KW-0813">Transport</keyword>
<protein>
    <recommendedName>
        <fullName evidence="3">cytochrome-c oxidase</fullName>
        <ecNumber evidence="3">7.1.1.9</ecNumber>
    </recommendedName>
</protein>
<dbReference type="CDD" id="cd13919">
    <property type="entry name" value="CuRO_HCO_II_like_5"/>
    <property type="match status" value="1"/>
</dbReference>